<gene>
    <name evidence="7" type="ORF">SAMN05421855_102456</name>
</gene>
<dbReference type="SUPFAM" id="SSF46689">
    <property type="entry name" value="Homeodomain-like"/>
    <property type="match status" value="1"/>
</dbReference>
<evidence type="ECO:0000313" key="8">
    <source>
        <dbReference type="Proteomes" id="UP000199321"/>
    </source>
</evidence>
<keyword evidence="4" id="KW-0472">Membrane</keyword>
<sequence>MRLFFLFLLLGLSVTAQDYSIEKLHVLDDEELLSLFNKVSNDSIKAERIARVYLERARSQNDTIKMARGYDRLARIFNPETNLKFADSVIELTKNIDNITYPALGYMIKGYIYNQIGDLKLEVKNIIIAYDLSVDRENTSQQVFLLNSLIRTKSIWGNKLEALKLQKKRHSILNDKKYLEGILNSTRKGAVGFAKDIYLENELSSNQNFVLCYLGLKKLDSAYLYLKKGLSKADSYNGYNNSKSYYKEWFLEMSIEINYYLKKYEKSINISDELLFNGYDLNNSSLLNINLFRGLSLIKTNNLEKGILNLKIADSISEFESILPSQRIVYEGLFDYYKSIGDSQKQIVYLNKLLYIDSVFNENYQYFEPNLIKNFETPKLLREKEELISDLEEDNIRSRNNMYLGLAVLFISFIALGYYINRQLVYKKRFESLIARQKDNKGHLKEKKSLSSEISQTVLKGILEGLDKFEKEKKYLSKDVSLRSLANLCDTNPRYLSKVVNNEKNKNFSKYINDLRVEFAFKELTENPTFRKYTIKAIAADCGFKGAESFSKRFYERYKVYPSYFIKKLEE</sequence>
<dbReference type="SMART" id="SM00342">
    <property type="entry name" value="HTH_ARAC"/>
    <property type="match status" value="1"/>
</dbReference>
<keyword evidence="4" id="KW-1133">Transmembrane helix</keyword>
<dbReference type="OrthoDB" id="5295174at2"/>
<evidence type="ECO:0000256" key="4">
    <source>
        <dbReference type="SAM" id="Phobius"/>
    </source>
</evidence>
<name>A0A1G7FBF2_9FLAO</name>
<evidence type="ECO:0000259" key="6">
    <source>
        <dbReference type="PROSITE" id="PS01124"/>
    </source>
</evidence>
<dbReference type="PANTHER" id="PTHR43280">
    <property type="entry name" value="ARAC-FAMILY TRANSCRIPTIONAL REGULATOR"/>
    <property type="match status" value="1"/>
</dbReference>
<feature type="transmembrane region" description="Helical" evidence="4">
    <location>
        <begin position="402"/>
        <end position="420"/>
    </location>
</feature>
<evidence type="ECO:0000256" key="3">
    <source>
        <dbReference type="ARBA" id="ARBA00023163"/>
    </source>
</evidence>
<evidence type="ECO:0000256" key="2">
    <source>
        <dbReference type="ARBA" id="ARBA00023125"/>
    </source>
</evidence>
<dbReference type="GO" id="GO:0043565">
    <property type="term" value="F:sequence-specific DNA binding"/>
    <property type="evidence" value="ECO:0007669"/>
    <property type="project" value="InterPro"/>
</dbReference>
<protein>
    <submittedName>
        <fullName evidence="7">Helix-turn-helix domain-containing protein</fullName>
    </submittedName>
</protein>
<dbReference type="RefSeq" id="WP_093142996.1">
    <property type="nucleotide sequence ID" value="NZ_BMWO01000002.1"/>
</dbReference>
<dbReference type="Proteomes" id="UP000199321">
    <property type="component" value="Unassembled WGS sequence"/>
</dbReference>
<organism evidence="7 8">
    <name type="scientific">Ulvibacter litoralis</name>
    <dbReference type="NCBI Taxonomy" id="227084"/>
    <lineage>
        <taxon>Bacteria</taxon>
        <taxon>Pseudomonadati</taxon>
        <taxon>Bacteroidota</taxon>
        <taxon>Flavobacteriia</taxon>
        <taxon>Flavobacteriales</taxon>
        <taxon>Flavobacteriaceae</taxon>
        <taxon>Ulvibacter</taxon>
    </lineage>
</organism>
<feature type="chain" id="PRO_5011701060" evidence="5">
    <location>
        <begin position="17"/>
        <end position="571"/>
    </location>
</feature>
<dbReference type="GO" id="GO:0003700">
    <property type="term" value="F:DNA-binding transcription factor activity"/>
    <property type="evidence" value="ECO:0007669"/>
    <property type="project" value="InterPro"/>
</dbReference>
<feature type="domain" description="HTH araC/xylS-type" evidence="6">
    <location>
        <begin position="476"/>
        <end position="568"/>
    </location>
</feature>
<dbReference type="Gene3D" id="1.10.10.60">
    <property type="entry name" value="Homeodomain-like"/>
    <property type="match status" value="2"/>
</dbReference>
<keyword evidence="3" id="KW-0804">Transcription</keyword>
<dbReference type="PROSITE" id="PS01124">
    <property type="entry name" value="HTH_ARAC_FAMILY_2"/>
    <property type="match status" value="1"/>
</dbReference>
<dbReference type="EMBL" id="FNBA01000002">
    <property type="protein sequence ID" value="SDE73250.1"/>
    <property type="molecule type" value="Genomic_DNA"/>
</dbReference>
<keyword evidence="5" id="KW-0732">Signal</keyword>
<evidence type="ECO:0000313" key="7">
    <source>
        <dbReference type="EMBL" id="SDE73250.1"/>
    </source>
</evidence>
<keyword evidence="8" id="KW-1185">Reference proteome</keyword>
<keyword evidence="1" id="KW-0805">Transcription regulation</keyword>
<reference evidence="7 8" key="1">
    <citation type="submission" date="2016-10" db="EMBL/GenBank/DDBJ databases">
        <authorList>
            <person name="de Groot N.N."/>
        </authorList>
    </citation>
    <scope>NUCLEOTIDE SEQUENCE [LARGE SCALE GENOMIC DNA]</scope>
    <source>
        <strain evidence="7 8">DSM 16195</strain>
    </source>
</reference>
<keyword evidence="2" id="KW-0238">DNA-binding</keyword>
<dbReference type="PANTHER" id="PTHR43280:SF34">
    <property type="entry name" value="ARAC-FAMILY TRANSCRIPTIONAL REGULATOR"/>
    <property type="match status" value="1"/>
</dbReference>
<evidence type="ECO:0000256" key="1">
    <source>
        <dbReference type="ARBA" id="ARBA00023015"/>
    </source>
</evidence>
<evidence type="ECO:0000256" key="5">
    <source>
        <dbReference type="SAM" id="SignalP"/>
    </source>
</evidence>
<proteinExistence type="predicted"/>
<dbReference type="InterPro" id="IPR009057">
    <property type="entry name" value="Homeodomain-like_sf"/>
</dbReference>
<dbReference type="STRING" id="227084.SAMN05421855_102456"/>
<dbReference type="Pfam" id="PF12833">
    <property type="entry name" value="HTH_18"/>
    <property type="match status" value="1"/>
</dbReference>
<dbReference type="AlphaFoldDB" id="A0A1G7FBF2"/>
<keyword evidence="4" id="KW-0812">Transmembrane</keyword>
<feature type="signal peptide" evidence="5">
    <location>
        <begin position="1"/>
        <end position="16"/>
    </location>
</feature>
<accession>A0A1G7FBF2</accession>
<dbReference type="InterPro" id="IPR018060">
    <property type="entry name" value="HTH_AraC"/>
</dbReference>